<evidence type="ECO:0000313" key="2">
    <source>
        <dbReference type="EMBL" id="CEN40111.1"/>
    </source>
</evidence>
<dbReference type="Proteomes" id="UP000044026">
    <property type="component" value="Unassembled WGS sequence"/>
</dbReference>
<dbReference type="AlphaFoldDB" id="A0A0B7HK55"/>
<dbReference type="InterPro" id="IPR035587">
    <property type="entry name" value="DUS-like_FMN-bd"/>
</dbReference>
<gene>
    <name evidence="2" type="ORF">CCAN12_780021</name>
</gene>
<proteinExistence type="predicted"/>
<dbReference type="SUPFAM" id="SSF51395">
    <property type="entry name" value="FMN-linked oxidoreductases"/>
    <property type="match status" value="1"/>
</dbReference>
<sequence length="71" mass="8511">MLNFYKGHSDWSHIARIKENPRIHIPIFGNGDIDSPEKAFGISPKIRGRWYYDRQSCHRLSLDFQRNQTFF</sequence>
<dbReference type="EMBL" id="CDOE01000076">
    <property type="protein sequence ID" value="CEN40111.1"/>
    <property type="molecule type" value="Genomic_DNA"/>
</dbReference>
<dbReference type="Gene3D" id="3.20.20.70">
    <property type="entry name" value="Aldolase class I"/>
    <property type="match status" value="1"/>
</dbReference>
<dbReference type="InterPro" id="IPR013785">
    <property type="entry name" value="Aldolase_TIM"/>
</dbReference>
<evidence type="ECO:0000259" key="1">
    <source>
        <dbReference type="Pfam" id="PF01207"/>
    </source>
</evidence>
<dbReference type="Pfam" id="PF01207">
    <property type="entry name" value="Dus"/>
    <property type="match status" value="1"/>
</dbReference>
<protein>
    <recommendedName>
        <fullName evidence="1">DUS-like FMN-binding domain-containing protein</fullName>
    </recommendedName>
</protein>
<name>A0A0B7HK55_9FLAO</name>
<organism evidence="2 3">
    <name type="scientific">Capnocytophaga canimorsus</name>
    <dbReference type="NCBI Taxonomy" id="28188"/>
    <lineage>
        <taxon>Bacteria</taxon>
        <taxon>Pseudomonadati</taxon>
        <taxon>Bacteroidota</taxon>
        <taxon>Flavobacteriia</taxon>
        <taxon>Flavobacteriales</taxon>
        <taxon>Flavobacteriaceae</taxon>
        <taxon>Capnocytophaga</taxon>
    </lineage>
</organism>
<evidence type="ECO:0000313" key="3">
    <source>
        <dbReference type="Proteomes" id="UP000044026"/>
    </source>
</evidence>
<feature type="domain" description="DUS-like FMN-binding" evidence="1">
    <location>
        <begin position="4"/>
        <end position="39"/>
    </location>
</feature>
<accession>A0A0B7HK55</accession>
<reference evidence="2 3" key="1">
    <citation type="submission" date="2015-01" db="EMBL/GenBank/DDBJ databases">
        <authorList>
            <person name="Xiang T."/>
            <person name="Song Y."/>
            <person name="Huang L."/>
            <person name="Wang B."/>
            <person name="Wu P."/>
        </authorList>
    </citation>
    <scope>NUCLEOTIDE SEQUENCE [LARGE SCALE GENOMIC DNA]</scope>
    <source>
        <strain evidence="2 3">Cc12</strain>
    </source>
</reference>